<dbReference type="SUPFAM" id="SSF53850">
    <property type="entry name" value="Periplasmic binding protein-like II"/>
    <property type="match status" value="1"/>
</dbReference>
<keyword evidence="2" id="KW-0732">Signal</keyword>
<reference evidence="6" key="1">
    <citation type="submission" date="2024-07" db="EMBL/GenBank/DDBJ databases">
        <authorList>
            <person name="Li J."/>
            <person name="Wei H."/>
            <person name="Ma J."/>
        </authorList>
    </citation>
    <scope>NUCLEOTIDE SEQUENCE</scope>
    <source>
        <strain evidence="6">AMU7</strain>
    </source>
</reference>
<sequence length="424" mass="45681">MSEQTRISSISRRQFGMTAFGLSALAVGLSACSGGGTSAEGGAKTLQLVLSGDTNQGGAFAAAAAKYKEATGITIEVVDVPTADITTKLKNAATANDLPALARVTGLDPLWVNQLQDLSDIAKARNIDGKFLQTAPDGTLPAIPSDLTAVGLFVNKSLFDKAGVAYPTAIGNSWTWDEFVAAVNQVREKAGAKYGMVMDRSGHRLRAMMYEFGSDAFAKNGDKYAADDKAVETLEYFQKINDDATMPKSVWLSGEDGNAMFKSGQVAAYYSGSWQVADFNKNIKDFEWLSVPLPKKEVNATNLGGGFMVAFKDTGADEEAKKFIDWFYDDANYTEFAKLGGYLPVKESLKVEYPYQQASFELYQQQIAGNQAKGDNAIKRVVAEAYAETPFSGDPLREETVKMLGGSQDAKTTVENIVKLYNGA</sequence>
<evidence type="ECO:0000256" key="5">
    <source>
        <dbReference type="ARBA" id="ARBA00023288"/>
    </source>
</evidence>
<dbReference type="PANTHER" id="PTHR43649">
    <property type="entry name" value="ARABINOSE-BINDING PROTEIN-RELATED"/>
    <property type="match status" value="1"/>
</dbReference>
<dbReference type="PROSITE" id="PS51257">
    <property type="entry name" value="PROKAR_LIPOPROTEIN"/>
    <property type="match status" value="1"/>
</dbReference>
<evidence type="ECO:0000256" key="2">
    <source>
        <dbReference type="ARBA" id="ARBA00022729"/>
    </source>
</evidence>
<dbReference type="RefSeq" id="WP_369744995.1">
    <property type="nucleotide sequence ID" value="NZ_CP165735.1"/>
</dbReference>
<organism evidence="6">
    <name type="scientific">Paenarthrobacter sp. AMU7</name>
    <dbReference type="NCBI Taxonomy" id="3162492"/>
    <lineage>
        <taxon>Bacteria</taxon>
        <taxon>Bacillati</taxon>
        <taxon>Actinomycetota</taxon>
        <taxon>Actinomycetes</taxon>
        <taxon>Micrococcales</taxon>
        <taxon>Micrococcaceae</taxon>
        <taxon>Paenarthrobacter</taxon>
    </lineage>
</organism>
<dbReference type="EMBL" id="CP165735">
    <property type="protein sequence ID" value="XDV70582.1"/>
    <property type="molecule type" value="Genomic_DNA"/>
</dbReference>
<accession>A0AB39YPU8</accession>
<evidence type="ECO:0000256" key="1">
    <source>
        <dbReference type="ARBA" id="ARBA00022475"/>
    </source>
</evidence>
<dbReference type="PANTHER" id="PTHR43649:SF33">
    <property type="entry name" value="POLYGALACTURONAN_RHAMNOGALACTURONAN-BINDING PROTEIN YTCQ"/>
    <property type="match status" value="1"/>
</dbReference>
<gene>
    <name evidence="6" type="ORF">ABQM86_16680</name>
</gene>
<protein>
    <submittedName>
        <fullName evidence="6">ABC transporter substrate-binding protein</fullName>
    </submittedName>
</protein>
<evidence type="ECO:0000313" key="6">
    <source>
        <dbReference type="EMBL" id="XDV70582.1"/>
    </source>
</evidence>
<evidence type="ECO:0000256" key="4">
    <source>
        <dbReference type="ARBA" id="ARBA00023139"/>
    </source>
</evidence>
<dbReference type="Pfam" id="PF13416">
    <property type="entry name" value="SBP_bac_8"/>
    <property type="match status" value="1"/>
</dbReference>
<dbReference type="InterPro" id="IPR050490">
    <property type="entry name" value="Bact_solute-bd_prot1"/>
</dbReference>
<keyword evidence="5" id="KW-0449">Lipoprotein</keyword>
<keyword evidence="1" id="KW-1003">Cell membrane</keyword>
<dbReference type="AlphaFoldDB" id="A0AB39YPU8"/>
<proteinExistence type="predicted"/>
<dbReference type="InterPro" id="IPR006059">
    <property type="entry name" value="SBP"/>
</dbReference>
<keyword evidence="3" id="KW-0472">Membrane</keyword>
<name>A0AB39YPU8_9MICC</name>
<keyword evidence="4" id="KW-0564">Palmitate</keyword>
<dbReference type="Gene3D" id="3.40.190.10">
    <property type="entry name" value="Periplasmic binding protein-like II"/>
    <property type="match status" value="1"/>
</dbReference>
<evidence type="ECO:0000256" key="3">
    <source>
        <dbReference type="ARBA" id="ARBA00023136"/>
    </source>
</evidence>